<keyword evidence="5" id="KW-1185">Reference proteome</keyword>
<dbReference type="SUPFAM" id="SSF52279">
    <property type="entry name" value="Beta-D-glucan exohydrolase, C-terminal domain"/>
    <property type="match status" value="1"/>
</dbReference>
<evidence type="ECO:0000256" key="2">
    <source>
        <dbReference type="ARBA" id="ARBA00022801"/>
    </source>
</evidence>
<name>A0ABQ6ACY5_9PROT</name>
<gene>
    <name evidence="4" type="ORF">GCM10010909_27540</name>
</gene>
<evidence type="ECO:0000313" key="5">
    <source>
        <dbReference type="Proteomes" id="UP001156641"/>
    </source>
</evidence>
<dbReference type="PANTHER" id="PTHR42715:SF3">
    <property type="entry name" value="BETA-GLUCOSIDASE B-RELATED"/>
    <property type="match status" value="1"/>
</dbReference>
<dbReference type="Pfam" id="PF01915">
    <property type="entry name" value="Glyco_hydro_3_C"/>
    <property type="match status" value="1"/>
</dbReference>
<dbReference type="PRINTS" id="PR00133">
    <property type="entry name" value="GLHYDRLASE3"/>
</dbReference>
<dbReference type="PANTHER" id="PTHR42715">
    <property type="entry name" value="BETA-GLUCOSIDASE"/>
    <property type="match status" value="1"/>
</dbReference>
<comment type="similarity">
    <text evidence="1">Belongs to the glycosyl hydrolase 3 family.</text>
</comment>
<protein>
    <submittedName>
        <fullName evidence="4">Beta-glucosidase</fullName>
    </submittedName>
</protein>
<evidence type="ECO:0000256" key="1">
    <source>
        <dbReference type="ARBA" id="ARBA00005336"/>
    </source>
</evidence>
<dbReference type="InterPro" id="IPR026891">
    <property type="entry name" value="Fn3-like"/>
</dbReference>
<dbReference type="InterPro" id="IPR017853">
    <property type="entry name" value="GH"/>
</dbReference>
<dbReference type="InterPro" id="IPR013783">
    <property type="entry name" value="Ig-like_fold"/>
</dbReference>
<dbReference type="RefSeq" id="WP_284258915.1">
    <property type="nucleotide sequence ID" value="NZ_BSOS01000075.1"/>
</dbReference>
<dbReference type="InterPro" id="IPR050288">
    <property type="entry name" value="Cellulose_deg_GH3"/>
</dbReference>
<dbReference type="SMART" id="SM01217">
    <property type="entry name" value="Fn3_like"/>
    <property type="match status" value="1"/>
</dbReference>
<comment type="caution">
    <text evidence="4">The sequence shown here is derived from an EMBL/GenBank/DDBJ whole genome shotgun (WGS) entry which is preliminary data.</text>
</comment>
<dbReference type="InterPro" id="IPR036962">
    <property type="entry name" value="Glyco_hydro_3_N_sf"/>
</dbReference>
<sequence>MISVFDDLVQAVRNRIVTADDAADRILAQLSDQELLYMLDGDVPRMKIMSLPAAIKAGPISAGAIPRLGIPGILFTDGPRGVVMGRSTSFPVTMARAASWDPALEEQVGLAMGLEGRAQGANYSGAVCINLLRHPAWGRAQECCGEDPVLIGQMGAALSRGLRSNLMSCVKHYALNSMENARFTVDVKVDDHALHEVYLPHFRTAIMAGEADSVMSAYNSVNGYWADMNKTLLTDILRDEWGFTGFVTSDWVFGTHDAVASLEAGMDIEMPARLLRARNLPAALKRGRISRQLVLKSAKRIMATQLRYHARRNPQEPGRDVLANDAHRALARIVATRGMVLLQNNAIQDGRPLLPLDGRAIKRLAVIGRLAESENLGDRGSSLVHPPSTCSPLTGLREALPDAELPHADGSNLQAAVELAAGADAAVLFVGLTAEDEGESLVNDNIEGAGVMGFPFSSRVVQWLLKKFTRNALAQFGRGGDRKQLSLHAEDEALIAAVAAVNPRTLVVLFAGSAIIMERWRDKVPAILMAWYPGMEGGRAIADVLLGVEEPGGRLPFVIPEDATHLPFFDASAKKIVYDAAWGQRKLDLDGHNPAFRFGHGLGYTSFEMTLLNVNENAAQVRVRNTGLRDGATIVQIYAFDAGATPRVPQLVGFGRLVLKAGEECDVDITLDLTPIHERSPETKIWSRRAGDWRLMAAPSSPCSKALDEATTNAARAP</sequence>
<organism evidence="4 5">
    <name type="scientific">Acidocella aquatica</name>
    <dbReference type="NCBI Taxonomy" id="1922313"/>
    <lineage>
        <taxon>Bacteria</taxon>
        <taxon>Pseudomonadati</taxon>
        <taxon>Pseudomonadota</taxon>
        <taxon>Alphaproteobacteria</taxon>
        <taxon>Acetobacterales</taxon>
        <taxon>Acidocellaceae</taxon>
        <taxon>Acidocella</taxon>
    </lineage>
</organism>
<dbReference type="Gene3D" id="3.40.50.1700">
    <property type="entry name" value="Glycoside hydrolase family 3 C-terminal domain"/>
    <property type="match status" value="1"/>
</dbReference>
<proteinExistence type="inferred from homology"/>
<evidence type="ECO:0000313" key="4">
    <source>
        <dbReference type="EMBL" id="GLR68073.1"/>
    </source>
</evidence>
<feature type="domain" description="Fibronectin type III-like" evidence="3">
    <location>
        <begin position="633"/>
        <end position="701"/>
    </location>
</feature>
<accession>A0ABQ6ACY5</accession>
<evidence type="ECO:0000259" key="3">
    <source>
        <dbReference type="SMART" id="SM01217"/>
    </source>
</evidence>
<dbReference type="InterPro" id="IPR001764">
    <property type="entry name" value="Glyco_hydro_3_N"/>
</dbReference>
<dbReference type="Proteomes" id="UP001156641">
    <property type="component" value="Unassembled WGS sequence"/>
</dbReference>
<dbReference type="Gene3D" id="3.20.20.300">
    <property type="entry name" value="Glycoside hydrolase, family 3, N-terminal domain"/>
    <property type="match status" value="1"/>
</dbReference>
<dbReference type="Gene3D" id="2.60.40.10">
    <property type="entry name" value="Immunoglobulins"/>
    <property type="match status" value="1"/>
</dbReference>
<dbReference type="InterPro" id="IPR002772">
    <property type="entry name" value="Glyco_hydro_3_C"/>
</dbReference>
<dbReference type="SUPFAM" id="SSF51445">
    <property type="entry name" value="(Trans)glycosidases"/>
    <property type="match status" value="1"/>
</dbReference>
<reference evidence="5" key="1">
    <citation type="journal article" date="2019" name="Int. J. Syst. Evol. Microbiol.">
        <title>The Global Catalogue of Microorganisms (GCM) 10K type strain sequencing project: providing services to taxonomists for standard genome sequencing and annotation.</title>
        <authorList>
            <consortium name="The Broad Institute Genomics Platform"/>
            <consortium name="The Broad Institute Genome Sequencing Center for Infectious Disease"/>
            <person name="Wu L."/>
            <person name="Ma J."/>
        </authorList>
    </citation>
    <scope>NUCLEOTIDE SEQUENCE [LARGE SCALE GENOMIC DNA]</scope>
    <source>
        <strain evidence="5">NBRC 112502</strain>
    </source>
</reference>
<keyword evidence="2" id="KW-0378">Hydrolase</keyword>
<dbReference type="EMBL" id="BSOS01000075">
    <property type="protein sequence ID" value="GLR68073.1"/>
    <property type="molecule type" value="Genomic_DNA"/>
</dbReference>
<dbReference type="InterPro" id="IPR036881">
    <property type="entry name" value="Glyco_hydro_3_C_sf"/>
</dbReference>
<dbReference type="Pfam" id="PF00933">
    <property type="entry name" value="Glyco_hydro_3"/>
    <property type="match status" value="1"/>
</dbReference>